<organism evidence="1 2">
    <name type="scientific">Phaseolus coccineus</name>
    <name type="common">Scarlet runner bean</name>
    <name type="synonym">Phaseolus multiflorus</name>
    <dbReference type="NCBI Taxonomy" id="3886"/>
    <lineage>
        <taxon>Eukaryota</taxon>
        <taxon>Viridiplantae</taxon>
        <taxon>Streptophyta</taxon>
        <taxon>Embryophyta</taxon>
        <taxon>Tracheophyta</taxon>
        <taxon>Spermatophyta</taxon>
        <taxon>Magnoliopsida</taxon>
        <taxon>eudicotyledons</taxon>
        <taxon>Gunneridae</taxon>
        <taxon>Pentapetalae</taxon>
        <taxon>rosids</taxon>
        <taxon>fabids</taxon>
        <taxon>Fabales</taxon>
        <taxon>Fabaceae</taxon>
        <taxon>Papilionoideae</taxon>
        <taxon>50 kb inversion clade</taxon>
        <taxon>NPAAA clade</taxon>
        <taxon>indigoferoid/millettioid clade</taxon>
        <taxon>Phaseoleae</taxon>
        <taxon>Phaseolus</taxon>
    </lineage>
</organism>
<accession>A0AAN9QQL3</accession>
<reference evidence="1 2" key="1">
    <citation type="submission" date="2024-01" db="EMBL/GenBank/DDBJ databases">
        <title>The genomes of 5 underutilized Papilionoideae crops provide insights into root nodulation and disease resistanc.</title>
        <authorList>
            <person name="Jiang F."/>
        </authorList>
    </citation>
    <scope>NUCLEOTIDE SEQUENCE [LARGE SCALE GENOMIC DNA]</scope>
    <source>
        <strain evidence="1">JINMINGXINNONG_FW02</strain>
        <tissue evidence="1">Leaves</tissue>
    </source>
</reference>
<name>A0AAN9QQL3_PHACN</name>
<dbReference type="AlphaFoldDB" id="A0AAN9QQL3"/>
<dbReference type="Proteomes" id="UP001374584">
    <property type="component" value="Unassembled WGS sequence"/>
</dbReference>
<sequence>MLIKTLLQTKSQTNQIFITETSVFDCVKLNQNHNSSNYEAMQMIQTTVANPTCIDMQTSVQYPSLPKRLQILAERLGNSSSFCSNIK</sequence>
<evidence type="ECO:0000313" key="2">
    <source>
        <dbReference type="Proteomes" id="UP001374584"/>
    </source>
</evidence>
<keyword evidence="2" id="KW-1185">Reference proteome</keyword>
<dbReference type="EMBL" id="JAYMYR010000009">
    <property type="protein sequence ID" value="KAK7343041.1"/>
    <property type="molecule type" value="Genomic_DNA"/>
</dbReference>
<gene>
    <name evidence="1" type="ORF">VNO80_26003</name>
</gene>
<evidence type="ECO:0000313" key="1">
    <source>
        <dbReference type="EMBL" id="KAK7343041.1"/>
    </source>
</evidence>
<protein>
    <submittedName>
        <fullName evidence="1">Uncharacterized protein</fullName>
    </submittedName>
</protein>
<comment type="caution">
    <text evidence="1">The sequence shown here is derived from an EMBL/GenBank/DDBJ whole genome shotgun (WGS) entry which is preliminary data.</text>
</comment>
<proteinExistence type="predicted"/>